<reference evidence="8 9" key="1">
    <citation type="submission" date="2018-08" db="EMBL/GenBank/DDBJ databases">
        <title>Isolation, diversity and antifungal activity of Actinobacteria from wheat.</title>
        <authorList>
            <person name="Han C."/>
        </authorList>
    </citation>
    <scope>NUCLEOTIDE SEQUENCE [LARGE SCALE GENOMIC DNA]</scope>
    <source>
        <strain evidence="8 9">NEAU-YY421</strain>
    </source>
</reference>
<feature type="transmembrane region" description="Helical" evidence="6">
    <location>
        <begin position="206"/>
        <end position="225"/>
    </location>
</feature>
<dbReference type="Pfam" id="PF01794">
    <property type="entry name" value="Ferric_reduct"/>
    <property type="match status" value="1"/>
</dbReference>
<evidence type="ECO:0000256" key="2">
    <source>
        <dbReference type="ARBA" id="ARBA00022692"/>
    </source>
</evidence>
<evidence type="ECO:0000259" key="7">
    <source>
        <dbReference type="Pfam" id="PF01794"/>
    </source>
</evidence>
<feature type="transmembrane region" description="Helical" evidence="6">
    <location>
        <begin position="237"/>
        <end position="255"/>
    </location>
</feature>
<protein>
    <submittedName>
        <fullName evidence="8">Iron reductase</fullName>
    </submittedName>
</protein>
<comment type="caution">
    <text evidence="8">The sequence shown here is derived from an EMBL/GenBank/DDBJ whole genome shotgun (WGS) entry which is preliminary data.</text>
</comment>
<feature type="transmembrane region" description="Helical" evidence="6">
    <location>
        <begin position="321"/>
        <end position="338"/>
    </location>
</feature>
<dbReference type="EMBL" id="QUAK01000124">
    <property type="protein sequence ID" value="RFU84140.1"/>
    <property type="molecule type" value="Genomic_DNA"/>
</dbReference>
<evidence type="ECO:0000256" key="6">
    <source>
        <dbReference type="SAM" id="Phobius"/>
    </source>
</evidence>
<dbReference type="OrthoDB" id="4519123at2"/>
<feature type="transmembrane region" description="Helical" evidence="6">
    <location>
        <begin position="275"/>
        <end position="301"/>
    </location>
</feature>
<dbReference type="GO" id="GO:0016020">
    <property type="term" value="C:membrane"/>
    <property type="evidence" value="ECO:0007669"/>
    <property type="project" value="UniProtKB-SubCell"/>
</dbReference>
<accession>A0A372M0J5</accession>
<keyword evidence="2 6" id="KW-0812">Transmembrane</keyword>
<keyword evidence="3 6" id="KW-1133">Transmembrane helix</keyword>
<feature type="transmembrane region" description="Helical" evidence="6">
    <location>
        <begin position="173"/>
        <end position="194"/>
    </location>
</feature>
<sequence>MVEGRQPLRSLRNAPRKFDWPALRADLKGAVPDATLALVATAAIFLWLVVRVENGTSGTTQLMPMMSDWDNWTYWLCQAFGWSGLLWAYITVILGLLRSGRQPRWRWFRGATVERLHRTTSLTTIGLMFMHALVFFVDKVQANREQYAGAERFFKTFTHIWVPGTYPSGTGRVAIFVGLIAFYLAIPLGLAFYLRHRTGSRVWLALHRFIIVVYALSVWHTLLYGTNVWYDGSFRDLVWALQLPIAGLLLFRLLAPARPAERLRSRRASGSAPVYAVGAWVAGRLSVVLIMVGLLAVMISGVDGGRPQEGHGSHELWPERWVIWASLVLFVVAIVVTARRQRSVRTRGTKSSTQAAKPSANRGETAAPSVDEADGS</sequence>
<evidence type="ECO:0000313" key="8">
    <source>
        <dbReference type="EMBL" id="RFU84140.1"/>
    </source>
</evidence>
<proteinExistence type="predicted"/>
<feature type="domain" description="Ferric oxidoreductase" evidence="7">
    <location>
        <begin position="87"/>
        <end position="217"/>
    </location>
</feature>
<comment type="subcellular location">
    <subcellularLocation>
        <location evidence="1">Membrane</location>
        <topology evidence="1">Multi-pass membrane protein</topology>
    </subcellularLocation>
</comment>
<keyword evidence="9" id="KW-1185">Reference proteome</keyword>
<dbReference type="Proteomes" id="UP000263094">
    <property type="component" value="Unassembled WGS sequence"/>
</dbReference>
<evidence type="ECO:0000313" key="9">
    <source>
        <dbReference type="Proteomes" id="UP000263094"/>
    </source>
</evidence>
<name>A0A372M0J5_9ACTN</name>
<organism evidence="8 9">
    <name type="scientific">Streptomyces triticagri</name>
    <dbReference type="NCBI Taxonomy" id="2293568"/>
    <lineage>
        <taxon>Bacteria</taxon>
        <taxon>Bacillati</taxon>
        <taxon>Actinomycetota</taxon>
        <taxon>Actinomycetes</taxon>
        <taxon>Kitasatosporales</taxon>
        <taxon>Streptomycetaceae</taxon>
        <taxon>Streptomyces</taxon>
    </lineage>
</organism>
<keyword evidence="4 6" id="KW-0472">Membrane</keyword>
<gene>
    <name evidence="8" type="ORF">DY218_24160</name>
</gene>
<feature type="transmembrane region" description="Helical" evidence="6">
    <location>
        <begin position="34"/>
        <end position="52"/>
    </location>
</feature>
<feature type="transmembrane region" description="Helical" evidence="6">
    <location>
        <begin position="118"/>
        <end position="137"/>
    </location>
</feature>
<evidence type="ECO:0000256" key="1">
    <source>
        <dbReference type="ARBA" id="ARBA00004141"/>
    </source>
</evidence>
<dbReference type="InterPro" id="IPR013130">
    <property type="entry name" value="Fe3_Rdtase_TM_dom"/>
</dbReference>
<evidence type="ECO:0000256" key="5">
    <source>
        <dbReference type="SAM" id="MobiDB-lite"/>
    </source>
</evidence>
<evidence type="ECO:0000256" key="3">
    <source>
        <dbReference type="ARBA" id="ARBA00022989"/>
    </source>
</evidence>
<feature type="transmembrane region" description="Helical" evidence="6">
    <location>
        <begin position="72"/>
        <end position="97"/>
    </location>
</feature>
<feature type="region of interest" description="Disordered" evidence="5">
    <location>
        <begin position="345"/>
        <end position="376"/>
    </location>
</feature>
<dbReference type="AlphaFoldDB" id="A0A372M0J5"/>
<evidence type="ECO:0000256" key="4">
    <source>
        <dbReference type="ARBA" id="ARBA00023136"/>
    </source>
</evidence>
<dbReference type="RefSeq" id="WP_128558266.1">
    <property type="nucleotide sequence ID" value="NZ_QUAK01000124.1"/>
</dbReference>